<dbReference type="InterPro" id="IPR036612">
    <property type="entry name" value="KH_dom_type_1_sf"/>
</dbReference>
<feature type="domain" description="K Homology" evidence="3">
    <location>
        <begin position="184"/>
        <end position="234"/>
    </location>
</feature>
<accession>A0A1Y1ZCS6</accession>
<dbReference type="PROSITE" id="PS50084">
    <property type="entry name" value="KH_TYPE_1"/>
    <property type="match status" value="1"/>
</dbReference>
<protein>
    <submittedName>
        <fullName evidence="5">Uncharacterized protein</fullName>
    </submittedName>
</protein>
<name>A0A1Y1ZCS6_9FUNG</name>
<dbReference type="InterPro" id="IPR004088">
    <property type="entry name" value="KH_dom_type_1"/>
</dbReference>
<keyword evidence="1" id="KW-0694">RNA-binding</keyword>
<gene>
    <name evidence="5" type="ORF">K493DRAFT_403569</name>
</gene>
<dbReference type="Proteomes" id="UP000193498">
    <property type="component" value="Unassembled WGS sequence"/>
</dbReference>
<comment type="caution">
    <text evidence="5">The sequence shown here is derived from an EMBL/GenBank/DDBJ whole genome shotgun (WGS) entry which is preliminary data.</text>
</comment>
<dbReference type="Pfam" id="PF25482">
    <property type="entry name" value="DUF7905"/>
    <property type="match status" value="1"/>
</dbReference>
<evidence type="ECO:0000259" key="3">
    <source>
        <dbReference type="Pfam" id="PF00013"/>
    </source>
</evidence>
<dbReference type="OrthoDB" id="4739136at2759"/>
<dbReference type="STRING" id="1314790.A0A1Y1ZCS6"/>
<evidence type="ECO:0000313" key="6">
    <source>
        <dbReference type="Proteomes" id="UP000193498"/>
    </source>
</evidence>
<evidence type="ECO:0000259" key="4">
    <source>
        <dbReference type="Pfam" id="PF25482"/>
    </source>
</evidence>
<evidence type="ECO:0000313" key="5">
    <source>
        <dbReference type="EMBL" id="ORY08016.1"/>
    </source>
</evidence>
<dbReference type="InParanoid" id="A0A1Y1ZCS6"/>
<feature type="region of interest" description="Disordered" evidence="2">
    <location>
        <begin position="126"/>
        <end position="160"/>
    </location>
</feature>
<evidence type="ECO:0000256" key="1">
    <source>
        <dbReference type="PROSITE-ProRule" id="PRU00117"/>
    </source>
</evidence>
<reference evidence="5 6" key="1">
    <citation type="submission" date="2016-07" db="EMBL/GenBank/DDBJ databases">
        <title>Pervasive Adenine N6-methylation of Active Genes in Fungi.</title>
        <authorList>
            <consortium name="DOE Joint Genome Institute"/>
            <person name="Mondo S.J."/>
            <person name="Dannebaum R.O."/>
            <person name="Kuo R.C."/>
            <person name="Labutti K."/>
            <person name="Haridas S."/>
            <person name="Kuo A."/>
            <person name="Salamov A."/>
            <person name="Ahrendt S.R."/>
            <person name="Lipzen A."/>
            <person name="Sullivan W."/>
            <person name="Andreopoulos W.B."/>
            <person name="Clum A."/>
            <person name="Lindquist E."/>
            <person name="Daum C."/>
            <person name="Ramamoorthy G.K."/>
            <person name="Gryganskyi A."/>
            <person name="Culley D."/>
            <person name="Magnuson J.K."/>
            <person name="James T.Y."/>
            <person name="O'Malley M.A."/>
            <person name="Stajich J.E."/>
            <person name="Spatafora J.W."/>
            <person name="Visel A."/>
            <person name="Grigoriev I.V."/>
        </authorList>
    </citation>
    <scope>NUCLEOTIDE SEQUENCE [LARGE SCALE GENOMIC DNA]</scope>
    <source>
        <strain evidence="5 6">CBS 931.73</strain>
    </source>
</reference>
<dbReference type="Gene3D" id="3.30.1370.10">
    <property type="entry name" value="K Homology domain, type 1"/>
    <property type="match status" value="1"/>
</dbReference>
<dbReference type="Pfam" id="PF00013">
    <property type="entry name" value="KH_1"/>
    <property type="match status" value="1"/>
</dbReference>
<evidence type="ECO:0000256" key="2">
    <source>
        <dbReference type="SAM" id="MobiDB-lite"/>
    </source>
</evidence>
<organism evidence="5 6">
    <name type="scientific">Basidiobolus meristosporus CBS 931.73</name>
    <dbReference type="NCBI Taxonomy" id="1314790"/>
    <lineage>
        <taxon>Eukaryota</taxon>
        <taxon>Fungi</taxon>
        <taxon>Fungi incertae sedis</taxon>
        <taxon>Zoopagomycota</taxon>
        <taxon>Entomophthoromycotina</taxon>
        <taxon>Basidiobolomycetes</taxon>
        <taxon>Basidiobolales</taxon>
        <taxon>Basidiobolaceae</taxon>
        <taxon>Basidiobolus</taxon>
    </lineage>
</organism>
<dbReference type="SUPFAM" id="SSF54791">
    <property type="entry name" value="Eukaryotic type KH-domain (KH-domain type I)"/>
    <property type="match status" value="1"/>
</dbReference>
<dbReference type="EMBL" id="MCFE01000004">
    <property type="protein sequence ID" value="ORY08016.1"/>
    <property type="molecule type" value="Genomic_DNA"/>
</dbReference>
<dbReference type="GO" id="GO:0003723">
    <property type="term" value="F:RNA binding"/>
    <property type="evidence" value="ECO:0007669"/>
    <property type="project" value="UniProtKB-UniRule"/>
</dbReference>
<dbReference type="InterPro" id="IPR057227">
    <property type="entry name" value="DUF7905"/>
</dbReference>
<proteinExistence type="predicted"/>
<keyword evidence="6" id="KW-1185">Reference proteome</keyword>
<feature type="domain" description="DUF7905" evidence="4">
    <location>
        <begin position="300"/>
        <end position="580"/>
    </location>
</feature>
<dbReference type="AlphaFoldDB" id="A0A1Y1ZCS6"/>
<dbReference type="CDD" id="cd00105">
    <property type="entry name" value="KH-I"/>
    <property type="match status" value="1"/>
</dbReference>
<sequence length="609" mass="70867">MDMEVDLFENGMEEDWRSELFAPSGSSKPAETPFWEQELENKTKQRNEPDGIWLIPVDVSPQEFLGEKKFIINKIRSATGAYMLYNDDFKQIEMWGTPSSIIEAKRAWNSHGEHILALRDNMRQQKKKNKKSIWNKPDKPLSSSQEKKQHRKKERRDRESYLSKIPVVNKQYNGLFVLPVEPINVQKIFGKGEQYLKKIRQDTNCHIWFEFDDSILRIAGDSEGSVDLATSRIRNLFLQKTQTIVPRTIHLLQAPRSLIRIKLEDPTIIRPIQWSSNMEVKVLRAVTHHIMPGNKEDSEEEDYQDIAARNLETFQDALSQVLTQLCVFKGEISMAIRIGQVCLDSYPNKEKWKVIKLYNSVLPSDRLSSLFAPDLFYSKKDVIPLLEFLSREGLEFTASPKTVYQIRARNADCDNPQDFIISLNFNSVKSVGSWDIDADAKNVLTVNWIFPENDYSWQLNLSTKKCLLPQNDGPWGEFVNRIRLSEQDQFIFTNTTAIQLLTMSRNTEWIYSWHDFIVVVWREELWTYDGADAPDLEVVLPPNPNRTCFGVKLKFEPWCDKFIDNRFLQPGETTQWRPEELADLEKIAGFTASLTEFVKVLERTLNNRP</sequence>